<protein>
    <submittedName>
        <fullName evidence="1">Uncharacterized protein</fullName>
    </submittedName>
</protein>
<gene>
    <name evidence="1" type="ORF">A3B18_02900</name>
</gene>
<sequence>MPLYYLENDGGKMSIKTDFFPEAKELAIKNGGKCTVKELQKAFDVGYFHACRILDQLAGEGIIPFEYGIIPKKMPAGAPFEEVVKEAKDIILKSKKFSASLIQRKLWIEHNLAVKAVETASWQMLLETLRQNKYKI</sequence>
<dbReference type="InterPro" id="IPR036390">
    <property type="entry name" value="WH_DNA-bd_sf"/>
</dbReference>
<accession>A0A1F5X305</accession>
<dbReference type="Proteomes" id="UP000178684">
    <property type="component" value="Unassembled WGS sequence"/>
</dbReference>
<organism evidence="1 2">
    <name type="scientific">Candidatus Giovannonibacteria bacterium RIFCSPLOWO2_01_FULL_46_13</name>
    <dbReference type="NCBI Taxonomy" id="1798352"/>
    <lineage>
        <taxon>Bacteria</taxon>
        <taxon>Candidatus Giovannoniibacteriota</taxon>
    </lineage>
</organism>
<dbReference type="EMBL" id="MFIE01000023">
    <property type="protein sequence ID" value="OGF82266.1"/>
    <property type="molecule type" value="Genomic_DNA"/>
</dbReference>
<evidence type="ECO:0000313" key="2">
    <source>
        <dbReference type="Proteomes" id="UP000178684"/>
    </source>
</evidence>
<comment type="caution">
    <text evidence="1">The sequence shown here is derived from an EMBL/GenBank/DDBJ whole genome shotgun (WGS) entry which is preliminary data.</text>
</comment>
<dbReference type="AlphaFoldDB" id="A0A1F5X305"/>
<dbReference type="InterPro" id="IPR036388">
    <property type="entry name" value="WH-like_DNA-bd_sf"/>
</dbReference>
<dbReference type="SUPFAM" id="SSF46785">
    <property type="entry name" value="Winged helix' DNA-binding domain"/>
    <property type="match status" value="1"/>
</dbReference>
<dbReference type="Gene3D" id="1.10.10.10">
    <property type="entry name" value="Winged helix-like DNA-binding domain superfamily/Winged helix DNA-binding domain"/>
    <property type="match status" value="2"/>
</dbReference>
<name>A0A1F5X305_9BACT</name>
<proteinExistence type="predicted"/>
<evidence type="ECO:0000313" key="1">
    <source>
        <dbReference type="EMBL" id="OGF82266.1"/>
    </source>
</evidence>
<reference evidence="1 2" key="1">
    <citation type="journal article" date="2016" name="Nat. Commun.">
        <title>Thousands of microbial genomes shed light on interconnected biogeochemical processes in an aquifer system.</title>
        <authorList>
            <person name="Anantharaman K."/>
            <person name="Brown C.T."/>
            <person name="Hug L.A."/>
            <person name="Sharon I."/>
            <person name="Castelle C.J."/>
            <person name="Probst A.J."/>
            <person name="Thomas B.C."/>
            <person name="Singh A."/>
            <person name="Wilkins M.J."/>
            <person name="Karaoz U."/>
            <person name="Brodie E.L."/>
            <person name="Williams K.H."/>
            <person name="Hubbard S.S."/>
            <person name="Banfield J.F."/>
        </authorList>
    </citation>
    <scope>NUCLEOTIDE SEQUENCE [LARGE SCALE GENOMIC DNA]</scope>
</reference>